<sequence length="110" mass="12429">MESFHAIHDFMDAHDLETDQVGNLDFRAFVEYRSPSRNASEITNVKIIRNGYQDGQISIEESGELVAENYHLDFTTQYQKYRYCEEGKKLSVAGGSPKMGGKYSVAISPV</sequence>
<dbReference type="AlphaFoldDB" id="A0A4R7NIP1"/>
<dbReference type="RefSeq" id="WP_133698051.1">
    <property type="nucleotide sequence ID" value="NZ_SOBR01000007.1"/>
</dbReference>
<keyword evidence="2" id="KW-1185">Reference proteome</keyword>
<accession>A0A4R7NIP1</accession>
<dbReference type="OrthoDB" id="6400210at2"/>
<dbReference type="Proteomes" id="UP000295380">
    <property type="component" value="Unassembled WGS sequence"/>
</dbReference>
<evidence type="ECO:0000313" key="1">
    <source>
        <dbReference type="EMBL" id="TDU20110.1"/>
    </source>
</evidence>
<evidence type="ECO:0000313" key="2">
    <source>
        <dbReference type="Proteomes" id="UP000295380"/>
    </source>
</evidence>
<dbReference type="EMBL" id="SOBR01000007">
    <property type="protein sequence ID" value="TDU20110.1"/>
    <property type="molecule type" value="Genomic_DNA"/>
</dbReference>
<comment type="caution">
    <text evidence="1">The sequence shown here is derived from an EMBL/GenBank/DDBJ whole genome shotgun (WGS) entry which is preliminary data.</text>
</comment>
<gene>
    <name evidence="1" type="ORF">C8E00_1079</name>
</gene>
<proteinExistence type="predicted"/>
<name>A0A4R7NIP1_9GAMM</name>
<organism evidence="1 2">
    <name type="scientific">Chromohalobacter marismortui</name>
    <dbReference type="NCBI Taxonomy" id="42055"/>
    <lineage>
        <taxon>Bacteria</taxon>
        <taxon>Pseudomonadati</taxon>
        <taxon>Pseudomonadota</taxon>
        <taxon>Gammaproteobacteria</taxon>
        <taxon>Oceanospirillales</taxon>
        <taxon>Halomonadaceae</taxon>
        <taxon>Chromohalobacter</taxon>
    </lineage>
</organism>
<reference evidence="1 2" key="1">
    <citation type="submission" date="2019-03" db="EMBL/GenBank/DDBJ databases">
        <title>Genomic Encyclopedia of Type Strains, Phase IV (KMG-IV): sequencing the most valuable type-strain genomes for metagenomic binning, comparative biology and taxonomic classification.</title>
        <authorList>
            <person name="Goeker M."/>
        </authorList>
    </citation>
    <scope>NUCLEOTIDE SEQUENCE [LARGE SCALE GENOMIC DNA]</scope>
    <source>
        <strain evidence="1 2">DSM 6770</strain>
    </source>
</reference>
<protein>
    <submittedName>
        <fullName evidence="1">Uncharacterized protein</fullName>
    </submittedName>
</protein>